<evidence type="ECO:0000256" key="1">
    <source>
        <dbReference type="ARBA" id="ARBA00022692"/>
    </source>
</evidence>
<evidence type="ECO:0000259" key="5">
    <source>
        <dbReference type="Pfam" id="PF01957"/>
    </source>
</evidence>
<keyword evidence="6" id="KW-0645">Protease</keyword>
<proteinExistence type="predicted"/>
<evidence type="ECO:0000256" key="2">
    <source>
        <dbReference type="ARBA" id="ARBA00022989"/>
    </source>
</evidence>
<sequence>MSPLLLIGTIVLVALLLFAIEAFVTPGFGVPGITASALILVADAITFYHYGAFIATCALFASVAFVLFLFWLVSRSPIIKRAELHTNIDSTNATAAQLSVRPGDEGRALTRLALIGNAEIDGKNVEVKSAGGFIDEGTPIRVISVQDALILVSPK</sequence>
<comment type="caution">
    <text evidence="6">The sequence shown here is derived from an EMBL/GenBank/DDBJ whole genome shotgun (WGS) entry which is preliminary data.</text>
</comment>
<feature type="domain" description="NfeD-like C-terminal" evidence="5">
    <location>
        <begin position="103"/>
        <end position="154"/>
    </location>
</feature>
<dbReference type="InterPro" id="IPR052165">
    <property type="entry name" value="Membrane_assoc_protease"/>
</dbReference>
<dbReference type="Pfam" id="PF01957">
    <property type="entry name" value="NfeD"/>
    <property type="match status" value="1"/>
</dbReference>
<organism evidence="6 7">
    <name type="scientific">Alloprevotella rava</name>
    <dbReference type="NCBI Taxonomy" id="671218"/>
    <lineage>
        <taxon>Bacteria</taxon>
        <taxon>Pseudomonadati</taxon>
        <taxon>Bacteroidota</taxon>
        <taxon>Bacteroidia</taxon>
        <taxon>Bacteroidales</taxon>
        <taxon>Prevotellaceae</taxon>
        <taxon>Alloprevotella</taxon>
    </lineage>
</organism>
<dbReference type="RefSeq" id="WP_183696411.1">
    <property type="nucleotide sequence ID" value="NZ_JACICA010000005.1"/>
</dbReference>
<evidence type="ECO:0000313" key="7">
    <source>
        <dbReference type="Proteomes" id="UP000541425"/>
    </source>
</evidence>
<dbReference type="InterPro" id="IPR002810">
    <property type="entry name" value="NfeD-like_C"/>
</dbReference>
<accession>A0A7W5Y1M5</accession>
<keyword evidence="1 4" id="KW-0812">Transmembrane</keyword>
<dbReference type="EMBL" id="JACICA010000005">
    <property type="protein sequence ID" value="MBB3702820.1"/>
    <property type="molecule type" value="Genomic_DNA"/>
</dbReference>
<reference evidence="6 7" key="1">
    <citation type="submission" date="2020-08" db="EMBL/GenBank/DDBJ databases">
        <title>Genomic Encyclopedia of Type Strains, Phase IV (KMG-IV): sequencing the most valuable type-strain genomes for metagenomic binning, comparative biology and taxonomic classification.</title>
        <authorList>
            <person name="Goeker M."/>
        </authorList>
    </citation>
    <scope>NUCLEOTIDE SEQUENCE [LARGE SCALE GENOMIC DNA]</scope>
    <source>
        <strain evidence="6 7">DSM 22548</strain>
    </source>
</reference>
<dbReference type="Proteomes" id="UP000541425">
    <property type="component" value="Unassembled WGS sequence"/>
</dbReference>
<protein>
    <submittedName>
        <fullName evidence="6">Membrane-bound ClpP family serine protease</fullName>
    </submittedName>
</protein>
<feature type="transmembrane region" description="Helical" evidence="4">
    <location>
        <begin position="47"/>
        <end position="73"/>
    </location>
</feature>
<dbReference type="GO" id="GO:0005886">
    <property type="term" value="C:plasma membrane"/>
    <property type="evidence" value="ECO:0007669"/>
    <property type="project" value="TreeGrafter"/>
</dbReference>
<evidence type="ECO:0000313" key="6">
    <source>
        <dbReference type="EMBL" id="MBB3702820.1"/>
    </source>
</evidence>
<keyword evidence="2 4" id="KW-1133">Transmembrane helix</keyword>
<evidence type="ECO:0000256" key="3">
    <source>
        <dbReference type="ARBA" id="ARBA00023136"/>
    </source>
</evidence>
<dbReference type="GO" id="GO:0006508">
    <property type="term" value="P:proteolysis"/>
    <property type="evidence" value="ECO:0007669"/>
    <property type="project" value="UniProtKB-KW"/>
</dbReference>
<evidence type="ECO:0000256" key="4">
    <source>
        <dbReference type="SAM" id="Phobius"/>
    </source>
</evidence>
<keyword evidence="6" id="KW-0378">Hydrolase</keyword>
<dbReference type="AlphaFoldDB" id="A0A7W5Y1M5"/>
<keyword evidence="3 4" id="KW-0472">Membrane</keyword>
<dbReference type="GO" id="GO:0008233">
    <property type="term" value="F:peptidase activity"/>
    <property type="evidence" value="ECO:0007669"/>
    <property type="project" value="UniProtKB-KW"/>
</dbReference>
<name>A0A7W5Y1M5_9BACT</name>
<gene>
    <name evidence="6" type="ORF">FHS60_001289</name>
</gene>
<dbReference type="PANTHER" id="PTHR33507">
    <property type="entry name" value="INNER MEMBRANE PROTEIN YBBJ"/>
    <property type="match status" value="1"/>
</dbReference>
<dbReference type="PANTHER" id="PTHR33507:SF3">
    <property type="entry name" value="INNER MEMBRANE PROTEIN YBBJ"/>
    <property type="match status" value="1"/>
</dbReference>